<evidence type="ECO:0000313" key="1">
    <source>
        <dbReference type="EMBL" id="KAA6378531.1"/>
    </source>
</evidence>
<evidence type="ECO:0000313" key="2">
    <source>
        <dbReference type="Proteomes" id="UP000324800"/>
    </source>
</evidence>
<dbReference type="AlphaFoldDB" id="A0A5J4V843"/>
<protein>
    <submittedName>
        <fullName evidence="1">Uncharacterized protein</fullName>
    </submittedName>
</protein>
<dbReference type="Proteomes" id="UP000324800">
    <property type="component" value="Unassembled WGS sequence"/>
</dbReference>
<comment type="caution">
    <text evidence="1">The sequence shown here is derived from an EMBL/GenBank/DDBJ whole genome shotgun (WGS) entry which is preliminary data.</text>
</comment>
<dbReference type="OrthoDB" id="10500762at2759"/>
<organism evidence="1 2">
    <name type="scientific">Streblomastix strix</name>
    <dbReference type="NCBI Taxonomy" id="222440"/>
    <lineage>
        <taxon>Eukaryota</taxon>
        <taxon>Metamonada</taxon>
        <taxon>Preaxostyla</taxon>
        <taxon>Oxymonadida</taxon>
        <taxon>Streblomastigidae</taxon>
        <taxon>Streblomastix</taxon>
    </lineage>
</organism>
<gene>
    <name evidence="1" type="ORF">EZS28_025943</name>
</gene>
<dbReference type="EMBL" id="SNRW01009082">
    <property type="protein sequence ID" value="KAA6378531.1"/>
    <property type="molecule type" value="Genomic_DNA"/>
</dbReference>
<reference evidence="1 2" key="1">
    <citation type="submission" date="2019-03" db="EMBL/GenBank/DDBJ databases">
        <title>Single cell metagenomics reveals metabolic interactions within the superorganism composed of flagellate Streblomastix strix and complex community of Bacteroidetes bacteria on its surface.</title>
        <authorList>
            <person name="Treitli S.C."/>
            <person name="Kolisko M."/>
            <person name="Husnik F."/>
            <person name="Keeling P."/>
            <person name="Hampl V."/>
        </authorList>
    </citation>
    <scope>NUCLEOTIDE SEQUENCE [LARGE SCALE GENOMIC DNA]</scope>
    <source>
        <strain evidence="1">ST1C</strain>
    </source>
</reference>
<proteinExistence type="predicted"/>
<sequence>MKAISEAPVPQSAVPQVMPANFTVSIPLDDLRISSAFSEYPNSLFANPIISLTKYYSTNKDELLSSGQDKFWIIDLFFRNWNLTFQYTNMFTQIGCTVDLITGIRAEELTPSGLMNLVCDIQPVTVSVRNYIITAITANISGYKASQECLNRVRQFQSTHPFVVPAQRIESWVFPSGAALTGLRTSYNTTLSHVTDMCLIFPKDPRYLTYFENPCNQNMQVSILSRSFPDFPMNTLNEQFFTMQQQANNLVNRFEACDEYEESFATPRGTATRRYNPASDYIPFFITIQYERNSNGTLSFDGLDTKNQNTSVEQRGQLIFNGAVDTYYNNVETNGKHPPPPVLYQVHDTFLLFTPTNGGSCDCDTTHSFDEVIREVTA</sequence>
<accession>A0A5J4V843</accession>
<name>A0A5J4V843_9EUKA</name>